<dbReference type="OMA" id="RENCHSG"/>
<dbReference type="Bgee" id="ENSLACG00000009069">
    <property type="expression patterns" value="Expressed in pectoral fin"/>
</dbReference>
<dbReference type="AlphaFoldDB" id="H3AKX5"/>
<protein>
    <recommendedName>
        <fullName evidence="2">DDE-1 domain-containing protein</fullName>
    </recommendedName>
</protein>
<evidence type="ECO:0000313" key="3">
    <source>
        <dbReference type="Ensembl" id="ENSLACP00000010296.1"/>
    </source>
</evidence>
<dbReference type="Proteomes" id="UP000008672">
    <property type="component" value="Unassembled WGS sequence"/>
</dbReference>
<dbReference type="EMBL" id="AFYH01139594">
    <property type="status" value="NOT_ANNOTATED_CDS"/>
    <property type="molecule type" value="Genomic_DNA"/>
</dbReference>
<evidence type="ECO:0000256" key="1">
    <source>
        <dbReference type="SAM" id="MobiDB-lite"/>
    </source>
</evidence>
<reference evidence="3" key="2">
    <citation type="submission" date="2025-08" db="UniProtKB">
        <authorList>
            <consortium name="Ensembl"/>
        </authorList>
    </citation>
    <scope>IDENTIFICATION</scope>
</reference>
<dbReference type="InterPro" id="IPR004875">
    <property type="entry name" value="DDE_SF_endonuclease_dom"/>
</dbReference>
<evidence type="ECO:0000313" key="4">
    <source>
        <dbReference type="Proteomes" id="UP000008672"/>
    </source>
</evidence>
<evidence type="ECO:0000259" key="2">
    <source>
        <dbReference type="Pfam" id="PF03184"/>
    </source>
</evidence>
<sequence>IPLSGPILAAKAEKLAADLGNEIFTVKFKKRQNIASKSICGESRSVDSAVVDDYIASKLPALLKDCEPKNIYKADVTGLFDKLLPNKTLAIKRENCHSGKHSKECITVLANIEGSEKLKLLVISKSQKPRCFKNVKGLPVDYKANTRAFFIEWVKKFDRKIEYQKRRVLVFIHNCQVHPSYNATTMIFLPPNCTSKLQPTDQGIIKSFKQNYRCLLLQHIIACFELRENSEINLLQGIQFAHHAWRKVTMRYISSCFAKAGFCTNETNDEMENPSSDEEDNIPLSELVESWKTVQVHMELFSDLTVEDYVDVDKNVNDSTQLTETDIVAAIKTQDSASGDKESESDEEYEPEEPKLPS</sequence>
<feature type="domain" description="DDE-1" evidence="2">
    <location>
        <begin position="106"/>
        <end position="257"/>
    </location>
</feature>
<proteinExistence type="predicted"/>
<dbReference type="GO" id="GO:0005634">
    <property type="term" value="C:nucleus"/>
    <property type="evidence" value="ECO:0007669"/>
    <property type="project" value="TreeGrafter"/>
</dbReference>
<dbReference type="eggNOG" id="KOG3105">
    <property type="taxonomic scope" value="Eukaryota"/>
</dbReference>
<reference evidence="4" key="1">
    <citation type="submission" date="2011-08" db="EMBL/GenBank/DDBJ databases">
        <title>The draft genome of Latimeria chalumnae.</title>
        <authorList>
            <person name="Di Palma F."/>
            <person name="Alfoldi J."/>
            <person name="Johnson J."/>
            <person name="Berlin A."/>
            <person name="Gnerre S."/>
            <person name="Jaffe D."/>
            <person name="MacCallum I."/>
            <person name="Young S."/>
            <person name="Walker B.J."/>
            <person name="Lander E."/>
            <person name="Lindblad-Toh K."/>
        </authorList>
    </citation>
    <scope>NUCLEOTIDE SEQUENCE [LARGE SCALE GENOMIC DNA]</scope>
    <source>
        <strain evidence="4">Wild caught</strain>
    </source>
</reference>
<dbReference type="Ensembl" id="ENSLACT00000010374.1">
    <property type="protein sequence ID" value="ENSLACP00000010296.1"/>
    <property type="gene ID" value="ENSLACG00000009069.1"/>
</dbReference>
<name>H3AKX5_LATCH</name>
<dbReference type="HOGENOM" id="CLU_018294_0_0_1"/>
<dbReference type="Pfam" id="PF03184">
    <property type="entry name" value="DDE_1"/>
    <property type="match status" value="1"/>
</dbReference>
<dbReference type="GO" id="GO:0003677">
    <property type="term" value="F:DNA binding"/>
    <property type="evidence" value="ECO:0007669"/>
    <property type="project" value="TreeGrafter"/>
</dbReference>
<dbReference type="InParanoid" id="H3AKX5"/>
<dbReference type="GeneTree" id="ENSGT00940000164756"/>
<feature type="region of interest" description="Disordered" evidence="1">
    <location>
        <begin position="331"/>
        <end position="358"/>
    </location>
</feature>
<keyword evidence="4" id="KW-1185">Reference proteome</keyword>
<dbReference type="InterPro" id="IPR050863">
    <property type="entry name" value="CenT-Element_Derived"/>
</dbReference>
<reference evidence="3" key="3">
    <citation type="submission" date="2025-09" db="UniProtKB">
        <authorList>
            <consortium name="Ensembl"/>
        </authorList>
    </citation>
    <scope>IDENTIFICATION</scope>
</reference>
<accession>H3AKX5</accession>
<dbReference type="PANTHER" id="PTHR19303">
    <property type="entry name" value="TRANSPOSON"/>
    <property type="match status" value="1"/>
</dbReference>
<organism evidence="3 4">
    <name type="scientific">Latimeria chalumnae</name>
    <name type="common">Coelacanth</name>
    <dbReference type="NCBI Taxonomy" id="7897"/>
    <lineage>
        <taxon>Eukaryota</taxon>
        <taxon>Metazoa</taxon>
        <taxon>Chordata</taxon>
        <taxon>Craniata</taxon>
        <taxon>Vertebrata</taxon>
        <taxon>Euteleostomi</taxon>
        <taxon>Coelacanthiformes</taxon>
        <taxon>Coelacanthidae</taxon>
        <taxon>Latimeria</taxon>
    </lineage>
</organism>
<dbReference type="PANTHER" id="PTHR19303:SF73">
    <property type="entry name" value="PROTEIN PDC2"/>
    <property type="match status" value="1"/>
</dbReference>